<evidence type="ECO:0000256" key="5">
    <source>
        <dbReference type="ARBA" id="ARBA00022914"/>
    </source>
</evidence>
<keyword evidence="14" id="KW-1185">Reference proteome</keyword>
<dbReference type="GO" id="GO:0046689">
    <property type="term" value="P:response to mercury ion"/>
    <property type="evidence" value="ECO:0007669"/>
    <property type="project" value="UniProtKB-KW"/>
</dbReference>
<dbReference type="PRINTS" id="PR00040">
    <property type="entry name" value="HTHMERR"/>
</dbReference>
<dbReference type="Gene3D" id="1.10.1660.10">
    <property type="match status" value="1"/>
</dbReference>
<feature type="region of interest" description="Disordered" evidence="11">
    <location>
        <begin position="138"/>
        <end position="164"/>
    </location>
</feature>
<dbReference type="EMBL" id="RKQL01000001">
    <property type="protein sequence ID" value="RPE72628.1"/>
    <property type="molecule type" value="Genomic_DNA"/>
</dbReference>
<evidence type="ECO:0000256" key="2">
    <source>
        <dbReference type="ARBA" id="ARBA00022466"/>
    </source>
</evidence>
<keyword evidence="2" id="KW-0475">Mercuric resistance</keyword>
<keyword evidence="4" id="KW-0479">Metal-binding</keyword>
<keyword evidence="7" id="KW-0238">DNA-binding</keyword>
<dbReference type="GO" id="GO:0045340">
    <property type="term" value="F:mercury ion binding"/>
    <property type="evidence" value="ECO:0007669"/>
    <property type="project" value="InterPro"/>
</dbReference>
<dbReference type="CDD" id="cd04783">
    <property type="entry name" value="HTH_MerR1"/>
    <property type="match status" value="1"/>
</dbReference>
<dbReference type="GO" id="GO:0003700">
    <property type="term" value="F:DNA-binding transcription factor activity"/>
    <property type="evidence" value="ECO:0007669"/>
    <property type="project" value="InterPro"/>
</dbReference>
<keyword evidence="3" id="KW-0678">Repressor</keyword>
<dbReference type="InterPro" id="IPR000551">
    <property type="entry name" value="MerR-type_HTH_dom"/>
</dbReference>
<protein>
    <recommendedName>
        <fullName evidence="1">Mercuric resistance operon regulatory protein</fullName>
    </recommendedName>
</protein>
<reference evidence="13 14" key="1">
    <citation type="submission" date="2018-11" db="EMBL/GenBank/DDBJ databases">
        <title>Genomic Encyclopedia of Type Strains, Phase IV (KMG-IV): sequencing the most valuable type-strain genomes for metagenomic binning, comparative biology and taxonomic classification.</title>
        <authorList>
            <person name="Goeker M."/>
        </authorList>
    </citation>
    <scope>NUCLEOTIDE SEQUENCE [LARGE SCALE GENOMIC DNA]</scope>
    <source>
        <strain evidence="13 14">DSM 101684</strain>
    </source>
</reference>
<evidence type="ECO:0000313" key="13">
    <source>
        <dbReference type="EMBL" id="RPE72628.1"/>
    </source>
</evidence>
<dbReference type="PROSITE" id="PS00552">
    <property type="entry name" value="HTH_MERR_1"/>
    <property type="match status" value="1"/>
</dbReference>
<accession>A0A3N4URG2</accession>
<keyword evidence="9" id="KW-0804">Transcription</keyword>
<comment type="caution">
    <text evidence="13">The sequence shown here is derived from an EMBL/GenBank/DDBJ whole genome shotgun (WGS) entry which is preliminary data.</text>
</comment>
<dbReference type="Proteomes" id="UP000272193">
    <property type="component" value="Unassembled WGS sequence"/>
</dbReference>
<keyword evidence="8" id="KW-0010">Activator</keyword>
<evidence type="ECO:0000256" key="8">
    <source>
        <dbReference type="ARBA" id="ARBA00023159"/>
    </source>
</evidence>
<feature type="compositionally biased region" description="Pro residues" evidence="11">
    <location>
        <begin position="152"/>
        <end position="164"/>
    </location>
</feature>
<evidence type="ECO:0000256" key="4">
    <source>
        <dbReference type="ARBA" id="ARBA00022723"/>
    </source>
</evidence>
<dbReference type="PROSITE" id="PS50937">
    <property type="entry name" value="HTH_MERR_2"/>
    <property type="match status" value="1"/>
</dbReference>
<dbReference type="SUPFAM" id="SSF46955">
    <property type="entry name" value="Putative DNA-binding domain"/>
    <property type="match status" value="1"/>
</dbReference>
<dbReference type="SMART" id="SM00422">
    <property type="entry name" value="HTH_MERR"/>
    <property type="match status" value="1"/>
</dbReference>
<dbReference type="OrthoDB" id="9808480at2"/>
<name>A0A3N4URG2_9BURK</name>
<dbReference type="AlphaFoldDB" id="A0A3N4URG2"/>
<dbReference type="PANTHER" id="PTHR30204">
    <property type="entry name" value="REDOX-CYCLING DRUG-SENSING TRANSCRIPTIONAL ACTIVATOR SOXR"/>
    <property type="match status" value="1"/>
</dbReference>
<dbReference type="GO" id="GO:0003677">
    <property type="term" value="F:DNA binding"/>
    <property type="evidence" value="ECO:0007669"/>
    <property type="project" value="UniProtKB-KW"/>
</dbReference>
<feature type="domain" description="HTH merR-type" evidence="12">
    <location>
        <begin position="7"/>
        <end position="76"/>
    </location>
</feature>
<feature type="compositionally biased region" description="Basic and acidic residues" evidence="11">
    <location>
        <begin position="141"/>
        <end position="150"/>
    </location>
</feature>
<organism evidence="13 14">
    <name type="scientific">Tibeticola sediminis</name>
    <dbReference type="NCBI Taxonomy" id="1917811"/>
    <lineage>
        <taxon>Bacteria</taxon>
        <taxon>Pseudomonadati</taxon>
        <taxon>Pseudomonadota</taxon>
        <taxon>Betaproteobacteria</taxon>
        <taxon>Burkholderiales</taxon>
        <taxon>Comamonadaceae</taxon>
        <taxon>Tibeticola</taxon>
    </lineage>
</organism>
<keyword evidence="6" id="KW-0805">Transcription regulation</keyword>
<dbReference type="PANTHER" id="PTHR30204:SF69">
    <property type="entry name" value="MERR-FAMILY TRANSCRIPTIONAL REGULATOR"/>
    <property type="match status" value="1"/>
</dbReference>
<evidence type="ECO:0000256" key="11">
    <source>
        <dbReference type="SAM" id="MobiDB-lite"/>
    </source>
</evidence>
<evidence type="ECO:0000313" key="14">
    <source>
        <dbReference type="Proteomes" id="UP000272193"/>
    </source>
</evidence>
<evidence type="ECO:0000256" key="3">
    <source>
        <dbReference type="ARBA" id="ARBA00022491"/>
    </source>
</evidence>
<evidence type="ECO:0000256" key="10">
    <source>
        <dbReference type="ARBA" id="ARBA00024874"/>
    </source>
</evidence>
<evidence type="ECO:0000256" key="7">
    <source>
        <dbReference type="ARBA" id="ARBA00023125"/>
    </source>
</evidence>
<evidence type="ECO:0000256" key="1">
    <source>
        <dbReference type="ARBA" id="ARBA00017146"/>
    </source>
</evidence>
<dbReference type="RefSeq" id="WP_124219716.1">
    <property type="nucleotide sequence ID" value="NZ_RKQL01000001.1"/>
</dbReference>
<dbReference type="NCBIfam" id="TIGR02051">
    <property type="entry name" value="MerR"/>
    <property type="match status" value="1"/>
</dbReference>
<evidence type="ECO:0000256" key="9">
    <source>
        <dbReference type="ARBA" id="ARBA00023163"/>
    </source>
</evidence>
<proteinExistence type="predicted"/>
<comment type="function">
    <text evidence="10">Mediates the mercuric-dependent induction of mercury resistance operon. In the absence of mercury MerR represses transcription by binding tightly to the mer operator region; when mercury is present the dimeric complex binds a single ion and becomes a potent transcriptional activator, while remaining bound to the mer site.</text>
</comment>
<dbReference type="InterPro" id="IPR009061">
    <property type="entry name" value="DNA-bd_dom_put_sf"/>
</dbReference>
<gene>
    <name evidence="13" type="ORF">EDC62_0322</name>
</gene>
<keyword evidence="5" id="KW-0476">Mercury</keyword>
<dbReference type="InterPro" id="IPR047057">
    <property type="entry name" value="MerR_fam"/>
</dbReference>
<dbReference type="InterPro" id="IPR011794">
    <property type="entry name" value="MerR"/>
</dbReference>
<evidence type="ECO:0000256" key="6">
    <source>
        <dbReference type="ARBA" id="ARBA00023015"/>
    </source>
</evidence>
<dbReference type="Pfam" id="PF13411">
    <property type="entry name" value="MerR_1"/>
    <property type="match status" value="1"/>
</dbReference>
<evidence type="ECO:0000259" key="12">
    <source>
        <dbReference type="PROSITE" id="PS50937"/>
    </source>
</evidence>
<sequence>MKDPFEPMTIGALAQAAGVNVETIRFYQRRGLLRAPERTEGRIRRYGAPALGRLRFIKAAQRLGFSLDEVAELLRLEDGTHCAEASLLAAQKLRDVRERLADLQRMEAVLSRLLHACQSSAGTVCCPLIEALQEGAVDGQPSHELREVDVRPSPPPHPENNPAP</sequence>